<protein>
    <submittedName>
        <fullName evidence="1">Predicted protein</fullName>
    </submittedName>
</protein>
<sequence length="270" mass="31892">MQIDENNLHLKDALVIYSEKGGINRIMEKLNRFFNNYDQSRSLFRKLDTVQEQVLNEKNLMDYLNNYQIIFISLFAGYNNSIWKREMLINLWYLVKRGKLMVVFLRSSLSKVAIELEVSRDNLKNIVWKLFDFMEGEKIMLQRENIIKLKSSSLDTFLESFENKEDDNLNIVSLSDPYVCGIDKSHLVNPNDWIFLGKQIEGEKVCWMIHKSKKIMFIPFYGCSNGNENQTNLIFSALKYLMFEHLEISLLQRNLNANRKILSDILINLH</sequence>
<accession>D2V462</accession>
<dbReference type="RefSeq" id="XP_002681071.1">
    <property type="nucleotide sequence ID" value="XM_002681025.1"/>
</dbReference>
<dbReference type="InParanoid" id="D2V462"/>
<proteinExistence type="predicted"/>
<keyword evidence="2" id="KW-1185">Reference proteome</keyword>
<dbReference type="AlphaFoldDB" id="D2V462"/>
<evidence type="ECO:0000313" key="1">
    <source>
        <dbReference type="EMBL" id="EFC48327.1"/>
    </source>
</evidence>
<reference evidence="1 2" key="1">
    <citation type="journal article" date="2010" name="Cell">
        <title>The genome of Naegleria gruberi illuminates early eukaryotic versatility.</title>
        <authorList>
            <person name="Fritz-Laylin L.K."/>
            <person name="Prochnik S.E."/>
            <person name="Ginger M.L."/>
            <person name="Dacks J.B."/>
            <person name="Carpenter M.L."/>
            <person name="Field M.C."/>
            <person name="Kuo A."/>
            <person name="Paredez A."/>
            <person name="Chapman J."/>
            <person name="Pham J."/>
            <person name="Shu S."/>
            <person name="Neupane R."/>
            <person name="Cipriano M."/>
            <person name="Mancuso J."/>
            <person name="Tu H."/>
            <person name="Salamov A."/>
            <person name="Lindquist E."/>
            <person name="Shapiro H."/>
            <person name="Lucas S."/>
            <person name="Grigoriev I.V."/>
            <person name="Cande W.Z."/>
            <person name="Fulton C."/>
            <person name="Rokhsar D.S."/>
            <person name="Dawson S.C."/>
        </authorList>
    </citation>
    <scope>NUCLEOTIDE SEQUENCE [LARGE SCALE GENOMIC DNA]</scope>
    <source>
        <strain evidence="1 2">NEG-M</strain>
    </source>
</reference>
<evidence type="ECO:0000313" key="2">
    <source>
        <dbReference type="Proteomes" id="UP000006671"/>
    </source>
</evidence>
<gene>
    <name evidence="1" type="ORF">NAEGRDRAFT_63608</name>
</gene>
<dbReference type="EMBL" id="GG738851">
    <property type="protein sequence ID" value="EFC48327.1"/>
    <property type="molecule type" value="Genomic_DNA"/>
</dbReference>
<dbReference type="VEuPathDB" id="AmoebaDB:NAEGRDRAFT_63608"/>
<organism evidence="2">
    <name type="scientific">Naegleria gruberi</name>
    <name type="common">Amoeba</name>
    <dbReference type="NCBI Taxonomy" id="5762"/>
    <lineage>
        <taxon>Eukaryota</taxon>
        <taxon>Discoba</taxon>
        <taxon>Heterolobosea</taxon>
        <taxon>Tetramitia</taxon>
        <taxon>Eutetramitia</taxon>
        <taxon>Vahlkampfiidae</taxon>
        <taxon>Naegleria</taxon>
    </lineage>
</organism>
<name>D2V462_NAEGR</name>
<dbReference type="Proteomes" id="UP000006671">
    <property type="component" value="Unassembled WGS sequence"/>
</dbReference>
<dbReference type="KEGG" id="ngr:NAEGRDRAFT_63608"/>
<dbReference type="GeneID" id="8848393"/>